<evidence type="ECO:0000256" key="2">
    <source>
        <dbReference type="ARBA" id="ARBA00009295"/>
    </source>
</evidence>
<evidence type="ECO:0000256" key="1">
    <source>
        <dbReference type="ARBA" id="ARBA00004141"/>
    </source>
</evidence>
<evidence type="ECO:0000259" key="12">
    <source>
        <dbReference type="PROSITE" id="PS50255"/>
    </source>
</evidence>
<keyword evidence="6 11" id="KW-1133">Transmembrane helix</keyword>
<keyword evidence="9" id="KW-0443">Lipid metabolism</keyword>
<dbReference type="GeneID" id="110985398"/>
<evidence type="ECO:0000313" key="13">
    <source>
        <dbReference type="Proteomes" id="UP000694845"/>
    </source>
</evidence>
<feature type="transmembrane region" description="Helical" evidence="11">
    <location>
        <begin position="257"/>
        <end position="274"/>
    </location>
</feature>
<evidence type="ECO:0000256" key="10">
    <source>
        <dbReference type="ARBA" id="ARBA00023136"/>
    </source>
</evidence>
<protein>
    <submittedName>
        <fullName evidence="14">Fatty acid desaturase 2-like</fullName>
    </submittedName>
</protein>
<dbReference type="SMART" id="SM01117">
    <property type="entry name" value="Cyt-b5"/>
    <property type="match status" value="1"/>
</dbReference>
<keyword evidence="10 11" id="KW-0472">Membrane</keyword>
<sequence>MGKGQERQTSMRVSKQSTYTWDEVRQHSTQTDKWVVIEGGVYDVSQWVKRHPGGFKVLSHYAGEDATEAFVAFHPDKNLVRKYLKPLYIGSLEQDNQPKKSFVTDMQALRLKVEQRGLLETNPWFFAAVMAHILAFEVLGWFVLWYYGTGWVPYLTASVLLLLAQGQAGWFQHDLGHLTVFKKSRWNHLLHGFILGGLKGSSAHWWNYRHFQHHAKPNIVFKDPDIRMEYLFMLGDKMPVRWANRKKGFMPYNYQQSYFFFILPPLLLPVYFHYEYFAHVIKKKIWIDLAWMVFFFGKLFLTYGPLLGLSGTFWLYMFIRFMESHWFVWVTQMNHIPMEIDSDKHKEWLPMQLQATCNVEPSWFNSWFTGHLNYQIEHHLFPTMPRHNFYKVAPDVQALCRKHGIPYQTKPLFTAMADIVRSLKRSGKIWHDAYYHR</sequence>
<dbReference type="GO" id="GO:0046872">
    <property type="term" value="F:metal ion binding"/>
    <property type="evidence" value="ECO:0007669"/>
    <property type="project" value="UniProtKB-KW"/>
</dbReference>
<dbReference type="PIRSF" id="PIRSF015921">
    <property type="entry name" value="FA_sphinglp_des"/>
    <property type="match status" value="1"/>
</dbReference>
<evidence type="ECO:0000256" key="11">
    <source>
        <dbReference type="SAM" id="Phobius"/>
    </source>
</evidence>
<dbReference type="PRINTS" id="PR00363">
    <property type="entry name" value="CYTOCHROMEB5"/>
</dbReference>
<dbReference type="CDD" id="cd03506">
    <property type="entry name" value="Delta6-FADS-like"/>
    <property type="match status" value="1"/>
</dbReference>
<organism evidence="13 14">
    <name type="scientific">Acanthaster planci</name>
    <name type="common">Crown-of-thorns starfish</name>
    <dbReference type="NCBI Taxonomy" id="133434"/>
    <lineage>
        <taxon>Eukaryota</taxon>
        <taxon>Metazoa</taxon>
        <taxon>Echinodermata</taxon>
        <taxon>Eleutherozoa</taxon>
        <taxon>Asterozoa</taxon>
        <taxon>Asteroidea</taxon>
        <taxon>Valvatacea</taxon>
        <taxon>Valvatida</taxon>
        <taxon>Acanthasteridae</taxon>
        <taxon>Acanthaster</taxon>
    </lineage>
</organism>
<gene>
    <name evidence="14" type="primary">LOC110985398</name>
</gene>
<evidence type="ECO:0000256" key="9">
    <source>
        <dbReference type="ARBA" id="ARBA00023098"/>
    </source>
</evidence>
<keyword evidence="8" id="KW-0408">Iron</keyword>
<dbReference type="InterPro" id="IPR005804">
    <property type="entry name" value="FA_desaturase_dom"/>
</dbReference>
<dbReference type="FunFam" id="3.10.120.10:FF:000007">
    <property type="entry name" value="Sulfite oxidase, mitochondrial"/>
    <property type="match status" value="1"/>
</dbReference>
<dbReference type="PANTHER" id="PTHR19353:SF88">
    <property type="entry name" value="DELTA(5) FATTY ACID DESATURASE FAT-4"/>
    <property type="match status" value="1"/>
</dbReference>
<keyword evidence="7" id="KW-0560">Oxidoreductase</keyword>
<accession>A0A8B7ZFS2</accession>
<dbReference type="Pfam" id="PF00173">
    <property type="entry name" value="Cyt-b5"/>
    <property type="match status" value="1"/>
</dbReference>
<keyword evidence="13" id="KW-1185">Reference proteome</keyword>
<dbReference type="PROSITE" id="PS50255">
    <property type="entry name" value="CYTOCHROME_B5_2"/>
    <property type="match status" value="1"/>
</dbReference>
<dbReference type="SUPFAM" id="SSF55856">
    <property type="entry name" value="Cytochrome b5-like heme/steroid binding domain"/>
    <property type="match status" value="1"/>
</dbReference>
<dbReference type="PANTHER" id="PTHR19353">
    <property type="entry name" value="FATTY ACID DESATURASE 2"/>
    <property type="match status" value="1"/>
</dbReference>
<dbReference type="RefSeq" id="XP_022102086.1">
    <property type="nucleotide sequence ID" value="XM_022246394.1"/>
</dbReference>
<evidence type="ECO:0000256" key="4">
    <source>
        <dbReference type="ARBA" id="ARBA00022692"/>
    </source>
</evidence>
<dbReference type="InterPro" id="IPR036400">
    <property type="entry name" value="Cyt_B5-like_heme/steroid_sf"/>
</dbReference>
<evidence type="ECO:0000256" key="6">
    <source>
        <dbReference type="ARBA" id="ARBA00022989"/>
    </source>
</evidence>
<keyword evidence="5" id="KW-0479">Metal-binding</keyword>
<feature type="transmembrane region" description="Helical" evidence="11">
    <location>
        <begin position="124"/>
        <end position="147"/>
    </location>
</feature>
<evidence type="ECO:0000256" key="5">
    <source>
        <dbReference type="ARBA" id="ARBA00022723"/>
    </source>
</evidence>
<keyword evidence="4 11" id="KW-0812">Transmembrane</keyword>
<dbReference type="Pfam" id="PF00487">
    <property type="entry name" value="FA_desaturase"/>
    <property type="match status" value="1"/>
</dbReference>
<comment type="similarity">
    <text evidence="2">Belongs to the fatty acid desaturase type 1 family.</text>
</comment>
<keyword evidence="3" id="KW-0349">Heme</keyword>
<dbReference type="GO" id="GO:0006629">
    <property type="term" value="P:lipid metabolic process"/>
    <property type="evidence" value="ECO:0007669"/>
    <property type="project" value="UniProtKB-KW"/>
</dbReference>
<dbReference type="KEGG" id="aplc:110985398"/>
<dbReference type="Gene3D" id="3.10.120.10">
    <property type="entry name" value="Cytochrome b5-like heme/steroid binding domain"/>
    <property type="match status" value="1"/>
</dbReference>
<dbReference type="AlphaFoldDB" id="A0A8B7ZFS2"/>
<feature type="transmembrane region" description="Helical" evidence="11">
    <location>
        <begin position="286"/>
        <end position="307"/>
    </location>
</feature>
<dbReference type="OrthoDB" id="260091at2759"/>
<evidence type="ECO:0000256" key="3">
    <source>
        <dbReference type="ARBA" id="ARBA00022617"/>
    </source>
</evidence>
<dbReference type="OMA" id="IQEFSWC"/>
<dbReference type="GO" id="GO:0016020">
    <property type="term" value="C:membrane"/>
    <property type="evidence" value="ECO:0007669"/>
    <property type="project" value="UniProtKB-SubCell"/>
</dbReference>
<name>A0A8B7ZFS2_ACAPL</name>
<dbReference type="Proteomes" id="UP000694845">
    <property type="component" value="Unplaced"/>
</dbReference>
<reference evidence="14" key="1">
    <citation type="submission" date="2025-08" db="UniProtKB">
        <authorList>
            <consortium name="RefSeq"/>
        </authorList>
    </citation>
    <scope>IDENTIFICATION</scope>
</reference>
<proteinExistence type="inferred from homology"/>
<dbReference type="InterPro" id="IPR012171">
    <property type="entry name" value="Fatty_acid_desaturase"/>
</dbReference>
<comment type="subcellular location">
    <subcellularLocation>
        <location evidence="1">Membrane</location>
        <topology evidence="1">Multi-pass membrane protein</topology>
    </subcellularLocation>
</comment>
<evidence type="ECO:0000256" key="8">
    <source>
        <dbReference type="ARBA" id="ARBA00023004"/>
    </source>
</evidence>
<dbReference type="GO" id="GO:0016717">
    <property type="term" value="F:oxidoreductase activity, acting on paired donors, with oxidation of a pair of donors resulting in the reduction of molecular oxygen to two molecules of water"/>
    <property type="evidence" value="ECO:0007669"/>
    <property type="project" value="TreeGrafter"/>
</dbReference>
<evidence type="ECO:0000313" key="14">
    <source>
        <dbReference type="RefSeq" id="XP_022102086.1"/>
    </source>
</evidence>
<evidence type="ECO:0000256" key="7">
    <source>
        <dbReference type="ARBA" id="ARBA00023002"/>
    </source>
</evidence>
<dbReference type="InterPro" id="IPR001199">
    <property type="entry name" value="Cyt_B5-like_heme/steroid-bd"/>
</dbReference>
<feature type="domain" description="Cytochrome b5 heme-binding" evidence="12">
    <location>
        <begin position="16"/>
        <end position="93"/>
    </location>
</feature>